<feature type="disulfide bond" evidence="6">
    <location>
        <begin position="217"/>
        <end position="226"/>
    </location>
</feature>
<dbReference type="InterPro" id="IPR000742">
    <property type="entry name" value="EGF"/>
</dbReference>
<evidence type="ECO:0000256" key="4">
    <source>
        <dbReference type="ARBA" id="ARBA00023180"/>
    </source>
</evidence>
<evidence type="ECO:0000256" key="5">
    <source>
        <dbReference type="ARBA" id="ARBA00023292"/>
    </source>
</evidence>
<keyword evidence="7" id="KW-0472">Membrane</keyword>
<keyword evidence="5 6" id="KW-0424">Laminin EGF-like domain</keyword>
<proteinExistence type="predicted"/>
<dbReference type="CDD" id="cd00055">
    <property type="entry name" value="EGF_Lam"/>
    <property type="match status" value="2"/>
</dbReference>
<dbReference type="PROSITE" id="PS50027">
    <property type="entry name" value="EGF_LAM_2"/>
    <property type="match status" value="1"/>
</dbReference>
<feature type="disulfide bond" evidence="6">
    <location>
        <begin position="229"/>
        <end position="243"/>
    </location>
</feature>
<evidence type="ECO:0000313" key="9">
    <source>
        <dbReference type="EMBL" id="CAD7427124.1"/>
    </source>
</evidence>
<dbReference type="InterPro" id="IPR000152">
    <property type="entry name" value="EGF-type_Asp/Asn_hydroxyl_site"/>
</dbReference>
<keyword evidence="2" id="KW-0677">Repeat</keyword>
<feature type="transmembrane region" description="Helical" evidence="7">
    <location>
        <begin position="605"/>
        <end position="627"/>
    </location>
</feature>
<dbReference type="FunFam" id="2.10.25.10:FF:000214">
    <property type="entry name" value="Multiple epidermal growth factor-like domains 8"/>
    <property type="match status" value="1"/>
</dbReference>
<feature type="domain" description="Laminin EGF-like" evidence="8">
    <location>
        <begin position="197"/>
        <end position="245"/>
    </location>
</feature>
<dbReference type="GO" id="GO:0048731">
    <property type="term" value="P:system development"/>
    <property type="evidence" value="ECO:0007669"/>
    <property type="project" value="UniProtKB-ARBA"/>
</dbReference>
<organism evidence="9">
    <name type="scientific">Timema monikensis</name>
    <dbReference type="NCBI Taxonomy" id="170555"/>
    <lineage>
        <taxon>Eukaryota</taxon>
        <taxon>Metazoa</taxon>
        <taxon>Ecdysozoa</taxon>
        <taxon>Arthropoda</taxon>
        <taxon>Hexapoda</taxon>
        <taxon>Insecta</taxon>
        <taxon>Pterygota</taxon>
        <taxon>Neoptera</taxon>
        <taxon>Polyneoptera</taxon>
        <taxon>Phasmatodea</taxon>
        <taxon>Timematodea</taxon>
        <taxon>Timematoidea</taxon>
        <taxon>Timematidae</taxon>
        <taxon>Timema</taxon>
    </lineage>
</organism>
<evidence type="ECO:0000256" key="1">
    <source>
        <dbReference type="ARBA" id="ARBA00022729"/>
    </source>
</evidence>
<dbReference type="PROSITE" id="PS00010">
    <property type="entry name" value="ASX_HYDROXYL"/>
    <property type="match status" value="1"/>
</dbReference>
<keyword evidence="7" id="KW-0812">Transmembrane</keyword>
<name>A0A7R9HLS7_9NEOP</name>
<evidence type="ECO:0000256" key="6">
    <source>
        <dbReference type="PROSITE-ProRule" id="PRU00460"/>
    </source>
</evidence>
<dbReference type="InterPro" id="IPR056863">
    <property type="entry name" value="LMN_ATRN_NET-like_EGF"/>
</dbReference>
<dbReference type="Gene3D" id="2.10.25.10">
    <property type="entry name" value="Laminin"/>
    <property type="match status" value="3"/>
</dbReference>
<gene>
    <name evidence="9" type="ORF">TMSB3V08_LOCUS3988</name>
</gene>
<dbReference type="GO" id="GO:0048513">
    <property type="term" value="P:animal organ development"/>
    <property type="evidence" value="ECO:0007669"/>
    <property type="project" value="UniProtKB-ARBA"/>
</dbReference>
<keyword evidence="4" id="KW-0325">Glycoprotein</keyword>
<dbReference type="EMBL" id="OB793379">
    <property type="protein sequence ID" value="CAD7427124.1"/>
    <property type="molecule type" value="Genomic_DNA"/>
</dbReference>
<dbReference type="InterPro" id="IPR002049">
    <property type="entry name" value="LE_dom"/>
</dbReference>
<dbReference type="PROSITE" id="PS01186">
    <property type="entry name" value="EGF_2"/>
    <property type="match status" value="1"/>
</dbReference>
<dbReference type="AlphaFoldDB" id="A0A7R9HLS7"/>
<dbReference type="Pfam" id="PF24973">
    <property type="entry name" value="EGF_LMN_ATRN"/>
    <property type="match status" value="1"/>
</dbReference>
<keyword evidence="7" id="KW-1133">Transmembrane helix</keyword>
<evidence type="ECO:0000259" key="8">
    <source>
        <dbReference type="PROSITE" id="PS50027"/>
    </source>
</evidence>
<comment type="caution">
    <text evidence="6">Lacks conserved residue(s) required for the propagation of feature annotation.</text>
</comment>
<evidence type="ECO:0000256" key="7">
    <source>
        <dbReference type="SAM" id="Phobius"/>
    </source>
</evidence>
<protein>
    <recommendedName>
        <fullName evidence="8">Laminin EGF-like domain-containing protein</fullName>
    </recommendedName>
</protein>
<sequence>MSPSYQPLYCAGGVCGLVLRGGNIDRCPEKCATYKQCSMCLKHAHCGWCSLDDGNSTGRGVCTEGSLDSPTGGPSHSTCDLLFYLQESSLSGNLSAGSNSTAVSFNSSSRKPVFSWHYVHCPPENECLNNHHTCDNRSEECVDLTEGFQCVCGQGYKSEKNQCVPVCSQGCVRGSCVEPDVCRCNFGYVGANCSIQCQCNGHANCAGPDKLDQCLECHNNTKGSQCEKCKPLFVGDPTNNGQCVPCVDYCNGHTHVCINDSITSFPFSSISSDIPLDELEQYLGEGPTTSARCIGCSNRTTGDKCEECITGNFRGVEDHREHCRPCECHGHGDTCDPVTGENCNCQNNTESNSSCQSSGTSSSKNSNQQCWKMQCSKCRDSYMGTPTGGHQCYRQMTVDSKFCFDAKQLEECKMKPKPLYPGQTAFFVVQPRFMNVDIRVIVDVTQGALDLFLSPRDDTFVVNINSSTGAQVVDMDPRYHWRDDEYHDFSGGAAVRLNSVELLPPGTDTVNGTDHPHWSQQVFVVMEREGRGLTTFVTVNQKSTFLLVRGLRDRLVLTLPQDRHDLQATRFYLALTATSAGPEESLTRPSYGVVFFRQDQLHIDLFVFFSVFFSCFFLFLAACVVAWKAKQAADVRRARRRHVVEMLHMAKRPFASVTLVLDSSGAVTPPSTQSPHRKKRKQQYLTGVGEVRPVAIEPTDDGVAAVETVFVRLPGGSEAPVQLALASSLILLARVYPLNGRAFLRRRSSHAPS</sequence>
<dbReference type="SUPFAM" id="SSF57196">
    <property type="entry name" value="EGF/Laminin"/>
    <property type="match status" value="1"/>
</dbReference>
<keyword evidence="3 6" id="KW-1015">Disulfide bond</keyword>
<dbReference type="SMART" id="SM00181">
    <property type="entry name" value="EGF"/>
    <property type="match status" value="4"/>
</dbReference>
<evidence type="ECO:0000256" key="2">
    <source>
        <dbReference type="ARBA" id="ARBA00022737"/>
    </source>
</evidence>
<accession>A0A7R9HLS7</accession>
<keyword evidence="1" id="KW-0732">Signal</keyword>
<reference evidence="9" key="1">
    <citation type="submission" date="2020-11" db="EMBL/GenBank/DDBJ databases">
        <authorList>
            <person name="Tran Van P."/>
        </authorList>
    </citation>
    <scope>NUCLEOTIDE SEQUENCE</scope>
</reference>
<evidence type="ECO:0000256" key="3">
    <source>
        <dbReference type="ARBA" id="ARBA00023157"/>
    </source>
</evidence>
<dbReference type="PROSITE" id="PS01248">
    <property type="entry name" value="EGF_LAM_1"/>
    <property type="match status" value="2"/>
</dbReference>